<keyword evidence="1" id="KW-0472">Membrane</keyword>
<reference evidence="2 3" key="1">
    <citation type="submission" date="2020-06" db="EMBL/GenBank/DDBJ databases">
        <title>Genome sequence of Rhizobium sp strain ADMK78.</title>
        <authorList>
            <person name="Rahi P."/>
        </authorList>
    </citation>
    <scope>NUCLEOTIDE SEQUENCE [LARGE SCALE GENOMIC DNA]</scope>
    <source>
        <strain evidence="2 3">ADMK78</strain>
    </source>
</reference>
<name>A0ABX6QPH6_9HYPH</name>
<feature type="transmembrane region" description="Helical" evidence="1">
    <location>
        <begin position="18"/>
        <end position="39"/>
    </location>
</feature>
<keyword evidence="1" id="KW-0812">Transmembrane</keyword>
<feature type="transmembrane region" description="Helical" evidence="1">
    <location>
        <begin position="59"/>
        <end position="82"/>
    </location>
</feature>
<organism evidence="2 3">
    <name type="scientific">Peteryoungia desertarenae</name>
    <dbReference type="NCBI Taxonomy" id="1813451"/>
    <lineage>
        <taxon>Bacteria</taxon>
        <taxon>Pseudomonadati</taxon>
        <taxon>Pseudomonadota</taxon>
        <taxon>Alphaproteobacteria</taxon>
        <taxon>Hyphomicrobiales</taxon>
        <taxon>Rhizobiaceae</taxon>
        <taxon>Peteryoungia</taxon>
    </lineage>
</organism>
<sequence length="242" mass="26745">MTENTDRISIAARLRNNFLTGLIICAPLAITIWLTWSFIRWADSWVKPYIPTRYNPENYLQFAIPGTGLLIALIVITMVGFLGKNLIGRSIVSYGESVLHRMPLVRTVYKSTKQIFETVLKEQSSSFKKVGLIEFPHPGTWAMVFVSTDAKGEIAAKLNEAGEEMVAVFLAPTPVPTAGFLMFVARSKLKLLDMSPEEGVKLLISAGLVTPEYKPSPEGAMAAFKDLPLSDTVEPQRAAVKR</sequence>
<gene>
    <name evidence="2" type="ORF">FE840_013345</name>
</gene>
<keyword evidence="3" id="KW-1185">Reference proteome</keyword>
<evidence type="ECO:0000313" key="2">
    <source>
        <dbReference type="EMBL" id="QLF70443.1"/>
    </source>
</evidence>
<evidence type="ECO:0000313" key="3">
    <source>
        <dbReference type="Proteomes" id="UP000308530"/>
    </source>
</evidence>
<dbReference type="RefSeq" id="WP_138288646.1">
    <property type="nucleotide sequence ID" value="NZ_CP058350.1"/>
</dbReference>
<dbReference type="EMBL" id="CP058350">
    <property type="protein sequence ID" value="QLF70443.1"/>
    <property type="molecule type" value="Genomic_DNA"/>
</dbReference>
<proteinExistence type="predicted"/>
<dbReference type="PANTHER" id="PTHR31876">
    <property type="entry name" value="COV-LIKE PROTEIN 1"/>
    <property type="match status" value="1"/>
</dbReference>
<dbReference type="Proteomes" id="UP000308530">
    <property type="component" value="Chromosome"/>
</dbReference>
<evidence type="ECO:0000256" key="1">
    <source>
        <dbReference type="SAM" id="Phobius"/>
    </source>
</evidence>
<dbReference type="InterPro" id="IPR007462">
    <property type="entry name" value="COV1-like"/>
</dbReference>
<protein>
    <submittedName>
        <fullName evidence="2">DUF502 domain-containing protein</fullName>
    </submittedName>
</protein>
<accession>A0ABX6QPH6</accession>
<dbReference type="Pfam" id="PF04367">
    <property type="entry name" value="DUF502"/>
    <property type="match status" value="1"/>
</dbReference>
<keyword evidence="1" id="KW-1133">Transmembrane helix</keyword>
<dbReference type="PANTHER" id="PTHR31876:SF26">
    <property type="entry name" value="PROTEIN LIKE COV 2"/>
    <property type="match status" value="1"/>
</dbReference>